<keyword evidence="4" id="KW-1185">Reference proteome</keyword>
<dbReference type="GO" id="GO:0005886">
    <property type="term" value="C:plasma membrane"/>
    <property type="evidence" value="ECO:0007669"/>
    <property type="project" value="TreeGrafter"/>
</dbReference>
<dbReference type="KEGG" id="pxi:J5O05_16525"/>
<proteinExistence type="predicted"/>
<reference evidence="3" key="1">
    <citation type="submission" date="2021-03" db="EMBL/GenBank/DDBJ databases">
        <title>Complete Genome of Pseudoalteromonas xiamenensis STKMTI.2, a new potential marine bacterium producing anti-Vibrio compounds.</title>
        <authorList>
            <person name="Handayani D.P."/>
            <person name="Isnansetyo A."/>
            <person name="Istiqomah I."/>
            <person name="Jumina J."/>
        </authorList>
    </citation>
    <scope>NUCLEOTIDE SEQUENCE</scope>
    <source>
        <strain evidence="3">STKMTI.2</strain>
    </source>
</reference>
<protein>
    <submittedName>
        <fullName evidence="3">YdcF family protein</fullName>
    </submittedName>
</protein>
<dbReference type="PANTHER" id="PTHR30336:SF4">
    <property type="entry name" value="ENVELOPE BIOGENESIS FACTOR ELYC"/>
    <property type="match status" value="1"/>
</dbReference>
<feature type="transmembrane region" description="Helical" evidence="1">
    <location>
        <begin position="6"/>
        <end position="28"/>
    </location>
</feature>
<feature type="transmembrane region" description="Helical" evidence="1">
    <location>
        <begin position="35"/>
        <end position="56"/>
    </location>
</feature>
<keyword evidence="1" id="KW-0472">Membrane</keyword>
<evidence type="ECO:0000313" key="3">
    <source>
        <dbReference type="EMBL" id="QTH71364.1"/>
    </source>
</evidence>
<keyword evidence="1" id="KW-1133">Transmembrane helix</keyword>
<sequence>MFELKKIIGSLLMPLPFILIALFILLMLSNKTRKVLWSMSLLCVISLWLISSPWFAQFIVAPLEGQYVAFNNKKHPEIDQIVVLGCDVRSNPRVPPNSQMGGCALSRIVEGIRILNLYPDAKLIVSGAGIGKVTNSSLMTKVAVSMGVSKSRISQNPLAKDTAEEAKLLAPKLVDRHVVLVTSVSHMKRAQDLFAKQGVETIPAPTEFASLSMWADYKLFIANAEVLKIVTTHIHEWVGLAWLEIVRFVDPEAM</sequence>
<keyword evidence="1" id="KW-0812">Transmembrane</keyword>
<gene>
    <name evidence="3" type="ORF">J5O05_16525</name>
</gene>
<evidence type="ECO:0000256" key="1">
    <source>
        <dbReference type="SAM" id="Phobius"/>
    </source>
</evidence>
<dbReference type="GO" id="GO:0043164">
    <property type="term" value="P:Gram-negative-bacterium-type cell wall biogenesis"/>
    <property type="evidence" value="ECO:0007669"/>
    <property type="project" value="TreeGrafter"/>
</dbReference>
<dbReference type="InterPro" id="IPR003848">
    <property type="entry name" value="DUF218"/>
</dbReference>
<dbReference type="PANTHER" id="PTHR30336">
    <property type="entry name" value="INNER MEMBRANE PROTEIN, PROBABLE PERMEASE"/>
    <property type="match status" value="1"/>
</dbReference>
<name>A0A975HKV0_9GAMM</name>
<dbReference type="InterPro" id="IPR051599">
    <property type="entry name" value="Cell_Envelope_Assoc"/>
</dbReference>
<dbReference type="EMBL" id="CP072133">
    <property type="protein sequence ID" value="QTH71364.1"/>
    <property type="molecule type" value="Genomic_DNA"/>
</dbReference>
<dbReference type="AlphaFoldDB" id="A0A975HKV0"/>
<dbReference type="RefSeq" id="WP_208843005.1">
    <property type="nucleotide sequence ID" value="NZ_CP072133.1"/>
</dbReference>
<dbReference type="CDD" id="cd06259">
    <property type="entry name" value="YdcF-like"/>
    <property type="match status" value="1"/>
</dbReference>
<dbReference type="Pfam" id="PF02698">
    <property type="entry name" value="DUF218"/>
    <property type="match status" value="1"/>
</dbReference>
<evidence type="ECO:0000259" key="2">
    <source>
        <dbReference type="Pfam" id="PF02698"/>
    </source>
</evidence>
<dbReference type="GO" id="GO:0000270">
    <property type="term" value="P:peptidoglycan metabolic process"/>
    <property type="evidence" value="ECO:0007669"/>
    <property type="project" value="TreeGrafter"/>
</dbReference>
<dbReference type="Proteomes" id="UP000664904">
    <property type="component" value="Chromosome"/>
</dbReference>
<organism evidence="3 4">
    <name type="scientific">Pseudoalteromonas xiamenensis</name>
    <dbReference type="NCBI Taxonomy" id="882626"/>
    <lineage>
        <taxon>Bacteria</taxon>
        <taxon>Pseudomonadati</taxon>
        <taxon>Pseudomonadota</taxon>
        <taxon>Gammaproteobacteria</taxon>
        <taxon>Alteromonadales</taxon>
        <taxon>Pseudoalteromonadaceae</taxon>
        <taxon>Pseudoalteromonas</taxon>
    </lineage>
</organism>
<accession>A0A975HKV0</accession>
<feature type="domain" description="DUF218" evidence="2">
    <location>
        <begin position="79"/>
        <end position="239"/>
    </location>
</feature>
<evidence type="ECO:0000313" key="4">
    <source>
        <dbReference type="Proteomes" id="UP000664904"/>
    </source>
</evidence>